<dbReference type="CDD" id="cd02163">
    <property type="entry name" value="PPAT"/>
    <property type="match status" value="1"/>
</dbReference>
<feature type="binding site" evidence="9">
    <location>
        <position position="98"/>
    </location>
    <ligand>
        <name>ATP</name>
        <dbReference type="ChEBI" id="CHEBI:30616"/>
    </ligand>
</feature>
<dbReference type="PANTHER" id="PTHR21342:SF1">
    <property type="entry name" value="PHOSPHOPANTETHEINE ADENYLYLTRANSFERASE"/>
    <property type="match status" value="1"/>
</dbReference>
<dbReference type="KEGG" id="ebm:SG0102_18350"/>
<dbReference type="Pfam" id="PF01467">
    <property type="entry name" value="CTP_transf_like"/>
    <property type="match status" value="1"/>
</dbReference>
<dbReference type="EMBL" id="AP019309">
    <property type="protein sequence ID" value="BBH26901.1"/>
    <property type="molecule type" value="Genomic_DNA"/>
</dbReference>
<evidence type="ECO:0000256" key="1">
    <source>
        <dbReference type="ARBA" id="ARBA00022490"/>
    </source>
</evidence>
<feature type="binding site" evidence="9">
    <location>
        <position position="9"/>
    </location>
    <ligand>
        <name>substrate</name>
    </ligand>
</feature>
<dbReference type="UniPathway" id="UPA00241">
    <property type="reaction ID" value="UER00355"/>
</dbReference>
<reference evidence="11 12" key="1">
    <citation type="submission" date="2018-11" db="EMBL/GenBank/DDBJ databases">
        <title>Novel Erysipelotrichaceae bacterium isolated from small intestine of a swine.</title>
        <authorList>
            <person name="Kim J.S."/>
            <person name="Choe H."/>
            <person name="Lee Y.R."/>
            <person name="Kim K.M."/>
            <person name="Park D.S."/>
        </authorList>
    </citation>
    <scope>NUCLEOTIDE SEQUENCE [LARGE SCALE GENOMIC DNA]</scope>
    <source>
        <strain evidence="11 12">SG0102</strain>
    </source>
</reference>
<feature type="binding site" evidence="9">
    <location>
        <position position="87"/>
    </location>
    <ligand>
        <name>substrate</name>
    </ligand>
</feature>
<dbReference type="NCBIfam" id="TIGR00125">
    <property type="entry name" value="cyt_tran_rel"/>
    <property type="match status" value="1"/>
</dbReference>
<keyword evidence="2 9" id="KW-0808">Transferase</keyword>
<feature type="binding site" evidence="9">
    <location>
        <position position="17"/>
    </location>
    <ligand>
        <name>ATP</name>
        <dbReference type="ChEBI" id="CHEBI:30616"/>
    </ligand>
</feature>
<dbReference type="HAMAP" id="MF_00151">
    <property type="entry name" value="PPAT_bact"/>
    <property type="match status" value="1"/>
</dbReference>
<dbReference type="PRINTS" id="PR01020">
    <property type="entry name" value="LPSBIOSNTHSS"/>
</dbReference>
<evidence type="ECO:0000256" key="7">
    <source>
        <dbReference type="ARBA" id="ARBA00022993"/>
    </source>
</evidence>
<evidence type="ECO:0000256" key="9">
    <source>
        <dbReference type="HAMAP-Rule" id="MF_00151"/>
    </source>
</evidence>
<evidence type="ECO:0000256" key="3">
    <source>
        <dbReference type="ARBA" id="ARBA00022695"/>
    </source>
</evidence>
<comment type="function">
    <text evidence="9">Reversibly transfers an adenylyl group from ATP to 4'-phosphopantetheine, yielding dephospho-CoA (dPCoA) and pyrophosphate.</text>
</comment>
<dbReference type="OrthoDB" id="9806661at2"/>
<keyword evidence="1 9" id="KW-0963">Cytoplasm</keyword>
<dbReference type="InParanoid" id="A0A3G9JLM1"/>
<feature type="site" description="Transition state stabilizer" evidence="9">
    <location>
        <position position="17"/>
    </location>
</feature>
<dbReference type="EC" id="2.7.7.3" evidence="9"/>
<dbReference type="InterPro" id="IPR004821">
    <property type="entry name" value="Cyt_trans-like"/>
</dbReference>
<dbReference type="AlphaFoldDB" id="A0A3G9JLM1"/>
<dbReference type="Proteomes" id="UP000268059">
    <property type="component" value="Chromosome"/>
</dbReference>
<comment type="catalytic activity">
    <reaction evidence="8 9">
        <text>(R)-4'-phosphopantetheine + ATP + H(+) = 3'-dephospho-CoA + diphosphate</text>
        <dbReference type="Rhea" id="RHEA:19801"/>
        <dbReference type="ChEBI" id="CHEBI:15378"/>
        <dbReference type="ChEBI" id="CHEBI:30616"/>
        <dbReference type="ChEBI" id="CHEBI:33019"/>
        <dbReference type="ChEBI" id="CHEBI:57328"/>
        <dbReference type="ChEBI" id="CHEBI:61723"/>
        <dbReference type="EC" id="2.7.7.3"/>
    </reaction>
</comment>
<dbReference type="SUPFAM" id="SSF52374">
    <property type="entry name" value="Nucleotidylyl transferase"/>
    <property type="match status" value="1"/>
</dbReference>
<evidence type="ECO:0000256" key="5">
    <source>
        <dbReference type="ARBA" id="ARBA00022840"/>
    </source>
</evidence>
<organism evidence="11 12">
    <name type="scientific">Intestinibaculum porci</name>
    <dbReference type="NCBI Taxonomy" id="2487118"/>
    <lineage>
        <taxon>Bacteria</taxon>
        <taxon>Bacillati</taxon>
        <taxon>Bacillota</taxon>
        <taxon>Erysipelotrichia</taxon>
        <taxon>Erysipelotrichales</taxon>
        <taxon>Erysipelotrichaceae</taxon>
        <taxon>Intestinibaculum</taxon>
    </lineage>
</organism>
<gene>
    <name evidence="9 11" type="primary">coaD</name>
    <name evidence="11" type="ORF">SG0102_18350</name>
</gene>
<dbReference type="GO" id="GO:0005524">
    <property type="term" value="F:ATP binding"/>
    <property type="evidence" value="ECO:0007669"/>
    <property type="project" value="UniProtKB-KW"/>
</dbReference>
<keyword evidence="12" id="KW-1185">Reference proteome</keyword>
<dbReference type="InterPro" id="IPR014729">
    <property type="entry name" value="Rossmann-like_a/b/a_fold"/>
</dbReference>
<evidence type="ECO:0000256" key="6">
    <source>
        <dbReference type="ARBA" id="ARBA00022842"/>
    </source>
</evidence>
<feature type="binding site" evidence="9">
    <location>
        <begin position="9"/>
        <end position="10"/>
    </location>
    <ligand>
        <name>ATP</name>
        <dbReference type="ChEBI" id="CHEBI:30616"/>
    </ligand>
</feature>
<evidence type="ECO:0000313" key="11">
    <source>
        <dbReference type="EMBL" id="BBH26901.1"/>
    </source>
</evidence>
<dbReference type="PANTHER" id="PTHR21342">
    <property type="entry name" value="PHOSPHOPANTETHEINE ADENYLYLTRANSFERASE"/>
    <property type="match status" value="1"/>
</dbReference>
<comment type="cofactor">
    <cofactor evidence="9">
        <name>Mg(2+)</name>
        <dbReference type="ChEBI" id="CHEBI:18420"/>
    </cofactor>
</comment>
<keyword evidence="7 9" id="KW-0173">Coenzyme A biosynthesis</keyword>
<evidence type="ECO:0000256" key="2">
    <source>
        <dbReference type="ARBA" id="ARBA00022679"/>
    </source>
</evidence>
<feature type="domain" description="Cytidyltransferase-like" evidence="10">
    <location>
        <begin position="5"/>
        <end position="133"/>
    </location>
</feature>
<feature type="binding site" evidence="9">
    <location>
        <position position="41"/>
    </location>
    <ligand>
        <name>substrate</name>
    </ligand>
</feature>
<comment type="similarity">
    <text evidence="9">Belongs to the bacterial CoaD family.</text>
</comment>
<accession>A0A3G9JLM1</accession>
<dbReference type="NCBIfam" id="TIGR01510">
    <property type="entry name" value="coaD_prev_kdtB"/>
    <property type="match status" value="1"/>
</dbReference>
<dbReference type="GO" id="GO:0015937">
    <property type="term" value="P:coenzyme A biosynthetic process"/>
    <property type="evidence" value="ECO:0007669"/>
    <property type="project" value="UniProtKB-UniRule"/>
</dbReference>
<dbReference type="GO" id="GO:0005737">
    <property type="term" value="C:cytoplasm"/>
    <property type="evidence" value="ECO:0007669"/>
    <property type="project" value="UniProtKB-SubCell"/>
</dbReference>
<dbReference type="InterPro" id="IPR001980">
    <property type="entry name" value="PPAT"/>
</dbReference>
<evidence type="ECO:0000256" key="4">
    <source>
        <dbReference type="ARBA" id="ARBA00022741"/>
    </source>
</evidence>
<evidence type="ECO:0000256" key="8">
    <source>
        <dbReference type="ARBA" id="ARBA00029346"/>
    </source>
</evidence>
<dbReference type="FunCoup" id="A0A3G9JLM1">
    <property type="interactions" value="372"/>
</dbReference>
<protein>
    <recommendedName>
        <fullName evidence="9">Phosphopantetheine adenylyltransferase</fullName>
        <ecNumber evidence="9">2.7.7.3</ecNumber>
    </recommendedName>
    <alternativeName>
        <fullName evidence="9">Dephospho-CoA pyrophosphorylase</fullName>
    </alternativeName>
    <alternativeName>
        <fullName evidence="9">Pantetheine-phosphate adenylyltransferase</fullName>
        <shortName evidence="9">PPAT</shortName>
    </alternativeName>
</protein>
<feature type="binding site" evidence="9">
    <location>
        <position position="73"/>
    </location>
    <ligand>
        <name>substrate</name>
    </ligand>
</feature>
<dbReference type="GO" id="GO:0004595">
    <property type="term" value="F:pantetheine-phosphate adenylyltransferase activity"/>
    <property type="evidence" value="ECO:0007669"/>
    <property type="project" value="UniProtKB-UniRule"/>
</dbReference>
<feature type="binding site" evidence="9">
    <location>
        <begin position="123"/>
        <end position="129"/>
    </location>
    <ligand>
        <name>ATP</name>
        <dbReference type="ChEBI" id="CHEBI:30616"/>
    </ligand>
</feature>
<sequence>MRKAIYAGTFDPITNGHLDIIKRSLTLFDEVYVVMFVNPDKKTLFSVAERLALIQEAVKDLQGVHVDYSDALAVEYAEKVGATAMVRGLRATQDYHYESMMAYANQYLDHNIEMVFLMTQLSYTFISSSAVKEIASHHRDVSSLVPACVDEALKKKYLEEEL</sequence>
<dbReference type="Gene3D" id="3.40.50.620">
    <property type="entry name" value="HUPs"/>
    <property type="match status" value="1"/>
</dbReference>
<name>A0A3G9JLM1_9FIRM</name>
<evidence type="ECO:0000259" key="10">
    <source>
        <dbReference type="Pfam" id="PF01467"/>
    </source>
</evidence>
<keyword evidence="5 9" id="KW-0067">ATP-binding</keyword>
<comment type="pathway">
    <text evidence="9">Cofactor biosynthesis; coenzyme A biosynthesis; CoA from (R)-pantothenate: step 4/5.</text>
</comment>
<comment type="subunit">
    <text evidence="9">Homohexamer.</text>
</comment>
<keyword evidence="4 9" id="KW-0547">Nucleotide-binding</keyword>
<proteinExistence type="inferred from homology"/>
<keyword evidence="3 9" id="KW-0548">Nucleotidyltransferase</keyword>
<feature type="binding site" evidence="9">
    <location>
        <begin position="88"/>
        <end position="90"/>
    </location>
    <ligand>
        <name>ATP</name>
        <dbReference type="ChEBI" id="CHEBI:30616"/>
    </ligand>
</feature>
<evidence type="ECO:0000313" key="12">
    <source>
        <dbReference type="Proteomes" id="UP000268059"/>
    </source>
</evidence>
<comment type="subcellular location">
    <subcellularLocation>
        <location evidence="9">Cytoplasm</location>
    </subcellularLocation>
</comment>
<keyword evidence="6 9" id="KW-0460">Magnesium</keyword>
<dbReference type="RefSeq" id="WP_125119692.1">
    <property type="nucleotide sequence ID" value="NZ_AP019309.1"/>
</dbReference>